<name>A0A2P1QTV7_9LEPT</name>
<dbReference type="AlphaFoldDB" id="A0A2P1QTV7"/>
<accession>A0A2P1QTV7</accession>
<reference evidence="1 2" key="1">
    <citation type="journal article" date="2015" name="Genome Announc.">
        <title>Draft Genome Sequences of Leptospira santarosai Strains U160, U164, and U233, Isolated from Asymptomatic Cattle.</title>
        <authorList>
            <person name="Kremer F.S."/>
            <person name="Eslabao M.R."/>
            <person name="Provisor M."/>
            <person name="Woloski R.D."/>
            <person name="Ramires O.V."/>
            <person name="Moreno L.Z."/>
            <person name="Moreno A.M."/>
            <person name="Hamond C."/>
            <person name="Lilenbaum W."/>
            <person name="Dellagostin O.A."/>
        </authorList>
    </citation>
    <scope>NUCLEOTIDE SEQUENCE [LARGE SCALE GENOMIC DNA]</scope>
    <source>
        <strain evidence="1 2">U160</strain>
    </source>
</reference>
<protein>
    <submittedName>
        <fullName evidence="1">Uncharacterized protein</fullName>
    </submittedName>
</protein>
<dbReference type="EMBL" id="CP027843">
    <property type="protein sequence ID" value="AVQ12331.1"/>
    <property type="molecule type" value="Genomic_DNA"/>
</dbReference>
<evidence type="ECO:0000313" key="1">
    <source>
        <dbReference type="EMBL" id="AVQ12331.1"/>
    </source>
</evidence>
<proteinExistence type="predicted"/>
<organism evidence="1 2">
    <name type="scientific">Leptospira santarosai</name>
    <dbReference type="NCBI Taxonomy" id="28183"/>
    <lineage>
        <taxon>Bacteria</taxon>
        <taxon>Pseudomonadati</taxon>
        <taxon>Spirochaetota</taxon>
        <taxon>Spirochaetia</taxon>
        <taxon>Leptospirales</taxon>
        <taxon>Leptospiraceae</taxon>
        <taxon>Leptospira</taxon>
    </lineage>
</organism>
<evidence type="ECO:0000313" key="2">
    <source>
        <dbReference type="Proteomes" id="UP000033961"/>
    </source>
</evidence>
<sequence length="72" mass="8459">MQLSKSRLQRFLHHIFKGAEDDLFIIKPLVPIIQILNCALLKLNIVFYVDKKCLFFLIPNSTIIAYDQHVIF</sequence>
<dbReference type="Proteomes" id="UP000033961">
    <property type="component" value="Chromosome I"/>
</dbReference>
<gene>
    <name evidence="1" type="ORF">XB16_2004</name>
</gene>